<dbReference type="EMBL" id="JAIWYP010000011">
    <property type="protein sequence ID" value="KAH3739882.1"/>
    <property type="molecule type" value="Genomic_DNA"/>
</dbReference>
<gene>
    <name evidence="2" type="ORF">DPMN_046572</name>
</gene>
<proteinExistence type="predicted"/>
<reference evidence="2" key="2">
    <citation type="submission" date="2020-11" db="EMBL/GenBank/DDBJ databases">
        <authorList>
            <person name="McCartney M.A."/>
            <person name="Auch B."/>
            <person name="Kono T."/>
            <person name="Mallez S."/>
            <person name="Becker A."/>
            <person name="Gohl D.M."/>
            <person name="Silverstein K.A.T."/>
            <person name="Koren S."/>
            <person name="Bechman K.B."/>
            <person name="Herman A."/>
            <person name="Abrahante J.E."/>
            <person name="Garbe J."/>
        </authorList>
    </citation>
    <scope>NUCLEOTIDE SEQUENCE</scope>
    <source>
        <strain evidence="2">Duluth1</strain>
        <tissue evidence="2">Whole animal</tissue>
    </source>
</reference>
<feature type="compositionally biased region" description="Polar residues" evidence="1">
    <location>
        <begin position="18"/>
        <end position="32"/>
    </location>
</feature>
<organism evidence="2 3">
    <name type="scientific">Dreissena polymorpha</name>
    <name type="common">Zebra mussel</name>
    <name type="synonym">Mytilus polymorpha</name>
    <dbReference type="NCBI Taxonomy" id="45954"/>
    <lineage>
        <taxon>Eukaryota</taxon>
        <taxon>Metazoa</taxon>
        <taxon>Spiralia</taxon>
        <taxon>Lophotrochozoa</taxon>
        <taxon>Mollusca</taxon>
        <taxon>Bivalvia</taxon>
        <taxon>Autobranchia</taxon>
        <taxon>Heteroconchia</taxon>
        <taxon>Euheterodonta</taxon>
        <taxon>Imparidentia</taxon>
        <taxon>Neoheterodontei</taxon>
        <taxon>Myida</taxon>
        <taxon>Dreissenoidea</taxon>
        <taxon>Dreissenidae</taxon>
        <taxon>Dreissena</taxon>
    </lineage>
</organism>
<evidence type="ECO:0000313" key="3">
    <source>
        <dbReference type="Proteomes" id="UP000828390"/>
    </source>
</evidence>
<dbReference type="AlphaFoldDB" id="A0A9D4I101"/>
<sequence length="73" mass="7901">MRHIFSSNTFLSGRRAENSNTRRSQSFSQSRDPVTGANLVKASSSLSNTDSGTGLPAPIYTSDMSFRISEGLD</sequence>
<keyword evidence="3" id="KW-1185">Reference proteome</keyword>
<dbReference type="Proteomes" id="UP000828390">
    <property type="component" value="Unassembled WGS sequence"/>
</dbReference>
<evidence type="ECO:0000256" key="1">
    <source>
        <dbReference type="SAM" id="MobiDB-lite"/>
    </source>
</evidence>
<protein>
    <submittedName>
        <fullName evidence="2">Uncharacterized protein</fullName>
    </submittedName>
</protein>
<feature type="compositionally biased region" description="Polar residues" evidence="1">
    <location>
        <begin position="1"/>
        <end position="11"/>
    </location>
</feature>
<comment type="caution">
    <text evidence="2">The sequence shown here is derived from an EMBL/GenBank/DDBJ whole genome shotgun (WGS) entry which is preliminary data.</text>
</comment>
<feature type="region of interest" description="Disordered" evidence="1">
    <location>
        <begin position="1"/>
        <end position="73"/>
    </location>
</feature>
<feature type="compositionally biased region" description="Polar residues" evidence="1">
    <location>
        <begin position="41"/>
        <end position="52"/>
    </location>
</feature>
<evidence type="ECO:0000313" key="2">
    <source>
        <dbReference type="EMBL" id="KAH3739882.1"/>
    </source>
</evidence>
<accession>A0A9D4I101</accession>
<name>A0A9D4I101_DREPO</name>
<reference evidence="2" key="1">
    <citation type="journal article" date="2019" name="bioRxiv">
        <title>The Genome of the Zebra Mussel, Dreissena polymorpha: A Resource for Invasive Species Research.</title>
        <authorList>
            <person name="McCartney M.A."/>
            <person name="Auch B."/>
            <person name="Kono T."/>
            <person name="Mallez S."/>
            <person name="Zhang Y."/>
            <person name="Obille A."/>
            <person name="Becker A."/>
            <person name="Abrahante J.E."/>
            <person name="Garbe J."/>
            <person name="Badalamenti J.P."/>
            <person name="Herman A."/>
            <person name="Mangelson H."/>
            <person name="Liachko I."/>
            <person name="Sullivan S."/>
            <person name="Sone E.D."/>
            <person name="Koren S."/>
            <person name="Silverstein K.A.T."/>
            <person name="Beckman K.B."/>
            <person name="Gohl D.M."/>
        </authorList>
    </citation>
    <scope>NUCLEOTIDE SEQUENCE</scope>
    <source>
        <strain evidence="2">Duluth1</strain>
        <tissue evidence="2">Whole animal</tissue>
    </source>
</reference>